<reference evidence="1 2" key="1">
    <citation type="submission" date="2016-03" db="EMBL/GenBank/DDBJ databases">
        <authorList>
            <person name="Ploux O."/>
        </authorList>
    </citation>
    <scope>NUCLEOTIDE SEQUENCE [LARGE SCALE GENOMIC DNA]</scope>
    <source>
        <strain evidence="1 2">UAMH 11012</strain>
    </source>
</reference>
<dbReference type="AlphaFoldDB" id="A0A1L7XXV5"/>
<evidence type="ECO:0000313" key="2">
    <source>
        <dbReference type="Proteomes" id="UP000184330"/>
    </source>
</evidence>
<keyword evidence="2" id="KW-1185">Reference proteome</keyword>
<dbReference type="OrthoDB" id="4850726at2759"/>
<dbReference type="Proteomes" id="UP000184330">
    <property type="component" value="Unassembled WGS sequence"/>
</dbReference>
<evidence type="ECO:0000313" key="1">
    <source>
        <dbReference type="EMBL" id="CZR69903.1"/>
    </source>
</evidence>
<accession>A0A1L7XXV5</accession>
<organism evidence="1 2">
    <name type="scientific">Phialocephala subalpina</name>
    <dbReference type="NCBI Taxonomy" id="576137"/>
    <lineage>
        <taxon>Eukaryota</taxon>
        <taxon>Fungi</taxon>
        <taxon>Dikarya</taxon>
        <taxon>Ascomycota</taxon>
        <taxon>Pezizomycotina</taxon>
        <taxon>Leotiomycetes</taxon>
        <taxon>Helotiales</taxon>
        <taxon>Mollisiaceae</taxon>
        <taxon>Phialocephala</taxon>
        <taxon>Phialocephala fortinii species complex</taxon>
    </lineage>
</organism>
<dbReference type="EMBL" id="FJOG01000083">
    <property type="protein sequence ID" value="CZR69903.1"/>
    <property type="molecule type" value="Genomic_DNA"/>
</dbReference>
<dbReference type="STRING" id="576137.A0A1L7XXV5"/>
<protein>
    <submittedName>
        <fullName evidence="1">Uncharacterized protein</fullName>
    </submittedName>
</protein>
<sequence length="220" mass="24708">MLDTYAHLLTTGSTHERYNNWLNLPRLGQVSSLVLDITAGGLHQNRLTEDLFEHVKGSMFAYTESGHFGLVPPSTRYGDYLCILLGFTHPICLRSTTNGGHYEVVGGCSYIHGLMDAEALLGLQVGRWSFEGQFNTRGISTAGYLNTDTQDWVPADYDPRLGPRPDDWEVVPMSSWSQHDAMKYEEWRNKTTGEVISSDPRLTPEALKERGVHLETFSII</sequence>
<name>A0A1L7XXV5_9HELO</name>
<gene>
    <name evidence="1" type="ORF">PAC_19803</name>
</gene>
<proteinExistence type="predicted"/>